<organism evidence="2 3">
    <name type="scientific">Winogradskyella vincentii</name>
    <dbReference type="NCBI Taxonomy" id="2877122"/>
    <lineage>
        <taxon>Bacteria</taxon>
        <taxon>Pseudomonadati</taxon>
        <taxon>Bacteroidota</taxon>
        <taxon>Flavobacteriia</taxon>
        <taxon>Flavobacteriales</taxon>
        <taxon>Flavobacteriaceae</taxon>
        <taxon>Winogradskyella</taxon>
    </lineage>
</organism>
<keyword evidence="3" id="KW-1185">Reference proteome</keyword>
<dbReference type="RefSeq" id="WP_224477239.1">
    <property type="nucleotide sequence ID" value="NZ_JAIUJS010000002.1"/>
</dbReference>
<reference evidence="3" key="1">
    <citation type="submission" date="2023-07" db="EMBL/GenBank/DDBJ databases">
        <authorList>
            <person name="Yue Y."/>
        </authorList>
    </citation>
    <scope>NUCLEOTIDE SEQUENCE [LARGE SCALE GENOMIC DNA]</scope>
    <source>
        <strain evidence="3">2Y89</strain>
    </source>
</reference>
<sequence length="185" mass="21223">MKNLLKGILVVAVMFGTYTSHASEKTDKTPTYHFINEGSKISVYDESGNTIYSGTVKYNGNLTRLYDFTQLSNGIYTIEINKDFEIELTSIKVKNKEVTFSSNAKEKIFKPVFRNEDSRIIISKLGIDTNEMKVNLYFEDNLIYSDTIKGNQVLNGVYRLDETLSGDYTAVVKFNNRVFTKRFRI</sequence>
<keyword evidence="1" id="KW-0732">Signal</keyword>
<comment type="caution">
    <text evidence="2">The sequence shown here is derived from an EMBL/GenBank/DDBJ whole genome shotgun (WGS) entry which is preliminary data.</text>
</comment>
<evidence type="ECO:0000256" key="1">
    <source>
        <dbReference type="SAM" id="SignalP"/>
    </source>
</evidence>
<evidence type="ECO:0000313" key="2">
    <source>
        <dbReference type="EMBL" id="MCA0152296.1"/>
    </source>
</evidence>
<accession>A0ABS7XXC1</accession>
<evidence type="ECO:0000313" key="3">
    <source>
        <dbReference type="Proteomes" id="UP001198402"/>
    </source>
</evidence>
<name>A0ABS7XXC1_9FLAO</name>
<feature type="chain" id="PRO_5046426633" description="Por secretion system C-terminal sorting domain-containing protein" evidence="1">
    <location>
        <begin position="23"/>
        <end position="185"/>
    </location>
</feature>
<evidence type="ECO:0008006" key="4">
    <source>
        <dbReference type="Google" id="ProtNLM"/>
    </source>
</evidence>
<feature type="signal peptide" evidence="1">
    <location>
        <begin position="1"/>
        <end position="22"/>
    </location>
</feature>
<dbReference type="EMBL" id="JAIUJS010000002">
    <property type="protein sequence ID" value="MCA0152296.1"/>
    <property type="molecule type" value="Genomic_DNA"/>
</dbReference>
<gene>
    <name evidence="2" type="ORF">LBV24_03645</name>
</gene>
<dbReference type="Proteomes" id="UP001198402">
    <property type="component" value="Unassembled WGS sequence"/>
</dbReference>
<proteinExistence type="predicted"/>
<protein>
    <recommendedName>
        <fullName evidence="4">Por secretion system C-terminal sorting domain-containing protein</fullName>
    </recommendedName>
</protein>